<dbReference type="AlphaFoldDB" id="A0A0W0VS71"/>
<proteinExistence type="predicted"/>
<dbReference type="Pfam" id="PF10972">
    <property type="entry name" value="CsiV"/>
    <property type="match status" value="1"/>
</dbReference>
<keyword evidence="3" id="KW-1185">Reference proteome</keyword>
<accession>A0A0W0VS71</accession>
<reference evidence="2 3" key="1">
    <citation type="submission" date="2015-11" db="EMBL/GenBank/DDBJ databases">
        <title>Genomic analysis of 38 Legionella species identifies large and diverse effector repertoires.</title>
        <authorList>
            <person name="Burstein D."/>
            <person name="Amaro F."/>
            <person name="Zusman T."/>
            <person name="Lifshitz Z."/>
            <person name="Cohen O."/>
            <person name="Gilbert J.A."/>
            <person name="Pupko T."/>
            <person name="Shuman H.A."/>
            <person name="Segal G."/>
        </authorList>
    </citation>
    <scope>NUCLEOTIDE SEQUENCE [LARGE SCALE GENOMIC DNA]</scope>
    <source>
        <strain evidence="2 3">ATCC 49505</strain>
    </source>
</reference>
<sequence>MPKQFLFALLIIFTSWAYAQNKPKSYQIDLIIFLHQKAVSQHQEQEWLPGVISSARQSILLQKNGDAASPYSLLPVAASSLRTAYWAINRQPQYRVLFQGSWVQPDSNNKTVSLPVNLRDGWQVKGTFKIQHRHYYDLNTDLAFFPPDNQQSSFVFSKRQRLEANMLYYLDHPRVGMLLKIHPIT</sequence>
<dbReference type="PATRIC" id="fig|45068.5.peg.340"/>
<evidence type="ECO:0008006" key="4">
    <source>
        <dbReference type="Google" id="ProtNLM"/>
    </source>
</evidence>
<dbReference type="STRING" id="45068.Llon_0320"/>
<protein>
    <recommendedName>
        <fullName evidence="4">Peptidoglycan-binding protein CsiV</fullName>
    </recommendedName>
</protein>
<dbReference type="Proteomes" id="UP000054997">
    <property type="component" value="Unassembled WGS sequence"/>
</dbReference>
<organism evidence="2 3">
    <name type="scientific">Legionella londiniensis</name>
    <dbReference type="NCBI Taxonomy" id="45068"/>
    <lineage>
        <taxon>Bacteria</taxon>
        <taxon>Pseudomonadati</taxon>
        <taxon>Pseudomonadota</taxon>
        <taxon>Gammaproteobacteria</taxon>
        <taxon>Legionellales</taxon>
        <taxon>Legionellaceae</taxon>
        <taxon>Legionella</taxon>
    </lineage>
</organism>
<name>A0A0W0VS71_9GAMM</name>
<feature type="signal peptide" evidence="1">
    <location>
        <begin position="1"/>
        <end position="19"/>
    </location>
</feature>
<dbReference type="RefSeq" id="WP_058528342.1">
    <property type="nucleotide sequence ID" value="NZ_CAAAHZ010000004.1"/>
</dbReference>
<comment type="caution">
    <text evidence="2">The sequence shown here is derived from an EMBL/GenBank/DDBJ whole genome shotgun (WGS) entry which is preliminary data.</text>
</comment>
<feature type="chain" id="PRO_5006915029" description="Peptidoglycan-binding protein CsiV" evidence="1">
    <location>
        <begin position="20"/>
        <end position="185"/>
    </location>
</feature>
<keyword evidence="1" id="KW-0732">Signal</keyword>
<dbReference type="InterPro" id="IPR021241">
    <property type="entry name" value="CsiV"/>
</dbReference>
<evidence type="ECO:0000256" key="1">
    <source>
        <dbReference type="SAM" id="SignalP"/>
    </source>
</evidence>
<dbReference type="EMBL" id="LNYK01000003">
    <property type="protein sequence ID" value="KTD22930.1"/>
    <property type="molecule type" value="Genomic_DNA"/>
</dbReference>
<evidence type="ECO:0000313" key="2">
    <source>
        <dbReference type="EMBL" id="KTD22930.1"/>
    </source>
</evidence>
<dbReference type="OrthoDB" id="5566524at2"/>
<evidence type="ECO:0000313" key="3">
    <source>
        <dbReference type="Proteomes" id="UP000054997"/>
    </source>
</evidence>
<gene>
    <name evidence="2" type="ORF">Llon_0320</name>
</gene>